<sequence>MRDKLHPIPIHRSSSPVRSLPGNAPPRRFPTCSDEPCRHHRRRHLLVGLLHYFSPRYGKTICCCNKFDLGPGPKHAVEQWIAETLISASFSAVLSASLLCPHSALDQIGLVSSRLPSNPPPLTAEGLSISIHLSTDELSRHLVQWMW</sequence>
<accession>A0A3L6PDZ8</accession>
<comment type="caution">
    <text evidence="2">The sequence shown here is derived from an EMBL/GenBank/DDBJ whole genome shotgun (WGS) entry which is preliminary data.</text>
</comment>
<gene>
    <name evidence="2" type="ORF">C2845_PM10G06300</name>
</gene>
<evidence type="ECO:0000256" key="1">
    <source>
        <dbReference type="SAM" id="MobiDB-lite"/>
    </source>
</evidence>
<reference evidence="3" key="1">
    <citation type="journal article" date="2019" name="Nat. Commun.">
        <title>The genome of broomcorn millet.</title>
        <authorList>
            <person name="Zou C."/>
            <person name="Miki D."/>
            <person name="Li D."/>
            <person name="Tang Q."/>
            <person name="Xiao L."/>
            <person name="Rajput S."/>
            <person name="Deng P."/>
            <person name="Jia W."/>
            <person name="Huang R."/>
            <person name="Zhang M."/>
            <person name="Sun Y."/>
            <person name="Hu J."/>
            <person name="Fu X."/>
            <person name="Schnable P.S."/>
            <person name="Li F."/>
            <person name="Zhang H."/>
            <person name="Feng B."/>
            <person name="Zhu X."/>
            <person name="Liu R."/>
            <person name="Schnable J.C."/>
            <person name="Zhu J.-K."/>
            <person name="Zhang H."/>
        </authorList>
    </citation>
    <scope>NUCLEOTIDE SEQUENCE [LARGE SCALE GENOMIC DNA]</scope>
</reference>
<feature type="region of interest" description="Disordered" evidence="1">
    <location>
        <begin position="1"/>
        <end position="25"/>
    </location>
</feature>
<evidence type="ECO:0000313" key="3">
    <source>
        <dbReference type="Proteomes" id="UP000275267"/>
    </source>
</evidence>
<evidence type="ECO:0000313" key="2">
    <source>
        <dbReference type="EMBL" id="RLM55128.1"/>
    </source>
</evidence>
<keyword evidence="3" id="KW-1185">Reference proteome</keyword>
<organism evidence="2 3">
    <name type="scientific">Panicum miliaceum</name>
    <name type="common">Proso millet</name>
    <name type="synonym">Broomcorn millet</name>
    <dbReference type="NCBI Taxonomy" id="4540"/>
    <lineage>
        <taxon>Eukaryota</taxon>
        <taxon>Viridiplantae</taxon>
        <taxon>Streptophyta</taxon>
        <taxon>Embryophyta</taxon>
        <taxon>Tracheophyta</taxon>
        <taxon>Spermatophyta</taxon>
        <taxon>Magnoliopsida</taxon>
        <taxon>Liliopsida</taxon>
        <taxon>Poales</taxon>
        <taxon>Poaceae</taxon>
        <taxon>PACMAD clade</taxon>
        <taxon>Panicoideae</taxon>
        <taxon>Panicodae</taxon>
        <taxon>Paniceae</taxon>
        <taxon>Panicinae</taxon>
        <taxon>Panicum</taxon>
        <taxon>Panicum sect. Panicum</taxon>
    </lineage>
</organism>
<protein>
    <submittedName>
        <fullName evidence="2">Uncharacterized protein</fullName>
    </submittedName>
</protein>
<dbReference type="Proteomes" id="UP000275267">
    <property type="component" value="Unassembled WGS sequence"/>
</dbReference>
<dbReference type="EMBL" id="PQIB02000018">
    <property type="protein sequence ID" value="RLM55128.1"/>
    <property type="molecule type" value="Genomic_DNA"/>
</dbReference>
<name>A0A3L6PDZ8_PANMI</name>
<proteinExistence type="predicted"/>
<dbReference type="AlphaFoldDB" id="A0A3L6PDZ8"/>